<evidence type="ECO:0000256" key="2">
    <source>
        <dbReference type="ARBA" id="ARBA00005543"/>
    </source>
</evidence>
<dbReference type="EMBL" id="KZ825612">
    <property type="protein sequence ID" value="PYI26093.1"/>
    <property type="molecule type" value="Genomic_DNA"/>
</dbReference>
<dbReference type="SUPFAM" id="SSF56112">
    <property type="entry name" value="Protein kinase-like (PK-like)"/>
    <property type="match status" value="1"/>
</dbReference>
<dbReference type="Pfam" id="PF01636">
    <property type="entry name" value="APH"/>
    <property type="match status" value="1"/>
</dbReference>
<organism evidence="8 9">
    <name type="scientific">Aspergillus indologenus CBS 114.80</name>
    <dbReference type="NCBI Taxonomy" id="1450541"/>
    <lineage>
        <taxon>Eukaryota</taxon>
        <taxon>Fungi</taxon>
        <taxon>Dikarya</taxon>
        <taxon>Ascomycota</taxon>
        <taxon>Pezizomycotina</taxon>
        <taxon>Eurotiomycetes</taxon>
        <taxon>Eurotiomycetidae</taxon>
        <taxon>Eurotiales</taxon>
        <taxon>Aspergillaceae</taxon>
        <taxon>Aspergillus</taxon>
        <taxon>Aspergillus subgen. Circumdati</taxon>
    </lineage>
</organism>
<reference evidence="8 9" key="1">
    <citation type="submission" date="2018-02" db="EMBL/GenBank/DDBJ databases">
        <title>The genomes of Aspergillus section Nigri reveals drivers in fungal speciation.</title>
        <authorList>
            <consortium name="DOE Joint Genome Institute"/>
            <person name="Vesth T.C."/>
            <person name="Nybo J."/>
            <person name="Theobald S."/>
            <person name="Brandl J."/>
            <person name="Frisvad J.C."/>
            <person name="Nielsen K.F."/>
            <person name="Lyhne E.K."/>
            <person name="Kogle M.E."/>
            <person name="Kuo A."/>
            <person name="Riley R."/>
            <person name="Clum A."/>
            <person name="Nolan M."/>
            <person name="Lipzen A."/>
            <person name="Salamov A."/>
            <person name="Henrissat B."/>
            <person name="Wiebenga A."/>
            <person name="De vries R.P."/>
            <person name="Grigoriev I.V."/>
            <person name="Mortensen U.H."/>
            <person name="Andersen M.R."/>
            <person name="Baker S.E."/>
        </authorList>
    </citation>
    <scope>NUCLEOTIDE SEQUENCE [LARGE SCALE GENOMIC DNA]</scope>
    <source>
        <strain evidence="8 9">CBS 114.80</strain>
    </source>
</reference>
<name>A0A2V5HWX0_9EURO</name>
<sequence length="531" mass="60352">MRRHPFFRFLSSPLHYPYLIARASRLPTSRFQCTKADKVFGFDPYTYTSGRWLGDDDLERSSRYIAFDFGALCNRVLQLCPGASSIDNCKKLEWGFNRVFVFTMNNSRQIVARLPFTLAGPARLTTSSEVATIRYLQLKTNIPIPTIIDWSDDVKSPENPIGSEYIIMEHASGVPLHQIWDRMAGDQRVRCISAIFQKMKGATDLRFPSYGSIYFKDGPVQASARQPLNEDFCIGPHCGSRYWPLNARQRLNYGPWDNLDSFCEGLIDAGLAKLSASASDLDCKPSYYGSIDQHTTVLKSVLSVLKQMSSNSCIQHSASPLLFHPDLHKRNIFVSAEDPTIITGIIDWQAASIEPAFWYSNDLPDFATPNADESLYYKAYKASSQYYTPALSRPGSMDENLFRPFHYSYRTWKDGVIALHHETIETARNWKALGFEGQCPYPIPTPDSLLEYERAYRLFVAAQNLRYDLSNLLNSASDGWVPTEDWEVAQAAHREIFDGMLQAVLSNRNPEDDEPVRDEGTLRSIWPFDLP</sequence>
<dbReference type="PANTHER" id="PTHR36091:SF1">
    <property type="entry name" value="ALTERED INHERITANCE OF MITOCHONDRIA PROTEIN 9, MITOCHONDRIAL"/>
    <property type="match status" value="1"/>
</dbReference>
<dbReference type="InterPro" id="IPR011009">
    <property type="entry name" value="Kinase-like_dom_sf"/>
</dbReference>
<dbReference type="GO" id="GO:0005739">
    <property type="term" value="C:mitochondrion"/>
    <property type="evidence" value="ECO:0007669"/>
    <property type="project" value="UniProtKB-SubCell"/>
</dbReference>
<comment type="similarity">
    <text evidence="2">Belongs to the AIM9 family.</text>
</comment>
<dbReference type="InterPro" id="IPR002575">
    <property type="entry name" value="Aminoglycoside_PTrfase"/>
</dbReference>
<evidence type="ECO:0000256" key="1">
    <source>
        <dbReference type="ARBA" id="ARBA00004173"/>
    </source>
</evidence>
<dbReference type="Gene3D" id="3.90.1200.10">
    <property type="match status" value="1"/>
</dbReference>
<dbReference type="AlphaFoldDB" id="A0A2V5HWX0"/>
<keyword evidence="4" id="KW-0809">Transit peptide</keyword>
<evidence type="ECO:0000313" key="9">
    <source>
        <dbReference type="Proteomes" id="UP000248817"/>
    </source>
</evidence>
<dbReference type="Proteomes" id="UP000248817">
    <property type="component" value="Unassembled WGS sequence"/>
</dbReference>
<evidence type="ECO:0000256" key="6">
    <source>
        <dbReference type="ARBA" id="ARBA00031849"/>
    </source>
</evidence>
<evidence type="ECO:0000256" key="4">
    <source>
        <dbReference type="ARBA" id="ARBA00022946"/>
    </source>
</evidence>
<accession>A0A2V5HWX0</accession>
<dbReference type="InterPro" id="IPR051035">
    <property type="entry name" value="Mito_inheritance_9"/>
</dbReference>
<keyword evidence="5" id="KW-0496">Mitochondrion</keyword>
<comment type="subcellular location">
    <subcellularLocation>
        <location evidence="1">Mitochondrion</location>
    </subcellularLocation>
</comment>
<evidence type="ECO:0000259" key="7">
    <source>
        <dbReference type="Pfam" id="PF01636"/>
    </source>
</evidence>
<evidence type="ECO:0000313" key="8">
    <source>
        <dbReference type="EMBL" id="PYI26093.1"/>
    </source>
</evidence>
<evidence type="ECO:0000256" key="5">
    <source>
        <dbReference type="ARBA" id="ARBA00023128"/>
    </source>
</evidence>
<feature type="domain" description="Aminoglycoside phosphotransferase" evidence="7">
    <location>
        <begin position="318"/>
        <end position="356"/>
    </location>
</feature>
<dbReference type="PANTHER" id="PTHR36091">
    <property type="entry name" value="ALTERED INHERITANCE OF MITOCHONDRIA PROTEIN 9, MITOCHONDRIAL"/>
    <property type="match status" value="1"/>
</dbReference>
<proteinExistence type="inferred from homology"/>
<gene>
    <name evidence="8" type="ORF">BP00DRAFT_408123</name>
</gene>
<keyword evidence="9" id="KW-1185">Reference proteome</keyword>
<evidence type="ECO:0000256" key="3">
    <source>
        <dbReference type="ARBA" id="ARBA00016197"/>
    </source>
</evidence>
<protein>
    <recommendedName>
        <fullName evidence="3">Altered inheritance of mitochondria protein 9, mitochondrial</fullName>
    </recommendedName>
    <alternativeName>
        <fullName evidence="6">Found in mitochondrial proteome protein 29</fullName>
    </alternativeName>
</protein>